<evidence type="ECO:0000313" key="1">
    <source>
        <dbReference type="EMBL" id="GMI76115.1"/>
    </source>
</evidence>
<dbReference type="OrthoDB" id="1918969at2759"/>
<name>A0A9W7LUX8_HIBTR</name>
<dbReference type="EMBL" id="BSYR01000012">
    <property type="protein sequence ID" value="GMI76115.1"/>
    <property type="molecule type" value="Genomic_DNA"/>
</dbReference>
<sequence length="142" mass="15966">MEEVEEANKAVVESCHRVLSILSQPHNQIHYRNLMSETGEAVFRFKRVVSLLNTGLGHARVRKLRKFQAHLPQNILSDNPHHKCLQLVHHESSAQELSSHAKNSLCLGTPSLELSSNGKSHQQLAGPASSGHYHFLQQLQLR</sequence>
<comment type="caution">
    <text evidence="1">The sequence shown here is derived from an EMBL/GenBank/DDBJ whole genome shotgun (WGS) entry which is preliminary data.</text>
</comment>
<dbReference type="AlphaFoldDB" id="A0A9W7LUX8"/>
<reference evidence="1" key="1">
    <citation type="submission" date="2023-05" db="EMBL/GenBank/DDBJ databases">
        <title>Genome and transcriptome analyses reveal genes involved in the formation of fine ridges on petal epidermal cells in Hibiscus trionum.</title>
        <authorList>
            <person name="Koshimizu S."/>
            <person name="Masuda S."/>
            <person name="Ishii T."/>
            <person name="Shirasu K."/>
            <person name="Hoshino A."/>
            <person name="Arita M."/>
        </authorList>
    </citation>
    <scope>NUCLEOTIDE SEQUENCE</scope>
    <source>
        <strain evidence="1">Hamamatsu line</strain>
    </source>
</reference>
<gene>
    <name evidence="1" type="ORF">HRI_001280800</name>
</gene>
<organism evidence="1 2">
    <name type="scientific">Hibiscus trionum</name>
    <name type="common">Flower of an hour</name>
    <dbReference type="NCBI Taxonomy" id="183268"/>
    <lineage>
        <taxon>Eukaryota</taxon>
        <taxon>Viridiplantae</taxon>
        <taxon>Streptophyta</taxon>
        <taxon>Embryophyta</taxon>
        <taxon>Tracheophyta</taxon>
        <taxon>Spermatophyta</taxon>
        <taxon>Magnoliopsida</taxon>
        <taxon>eudicotyledons</taxon>
        <taxon>Gunneridae</taxon>
        <taxon>Pentapetalae</taxon>
        <taxon>rosids</taxon>
        <taxon>malvids</taxon>
        <taxon>Malvales</taxon>
        <taxon>Malvaceae</taxon>
        <taxon>Malvoideae</taxon>
        <taxon>Hibiscus</taxon>
    </lineage>
</organism>
<keyword evidence="2" id="KW-1185">Reference proteome</keyword>
<keyword evidence="1" id="KW-0238">DNA-binding</keyword>
<proteinExistence type="predicted"/>
<accession>A0A9W7LUX8</accession>
<dbReference type="GO" id="GO:0003677">
    <property type="term" value="F:DNA binding"/>
    <property type="evidence" value="ECO:0007669"/>
    <property type="project" value="UniProtKB-KW"/>
</dbReference>
<protein>
    <submittedName>
        <fullName evidence="1">WRKY DNA-binding protein 21</fullName>
    </submittedName>
</protein>
<evidence type="ECO:0000313" key="2">
    <source>
        <dbReference type="Proteomes" id="UP001165190"/>
    </source>
</evidence>
<dbReference type="Proteomes" id="UP001165190">
    <property type="component" value="Unassembled WGS sequence"/>
</dbReference>